<reference evidence="3" key="1">
    <citation type="submission" date="2021-02" db="EMBL/GenBank/DDBJ databases">
        <authorList>
            <person name="Nowell W R."/>
        </authorList>
    </citation>
    <scope>NUCLEOTIDE SEQUENCE</scope>
</reference>
<accession>A0A8S2H6X4</accession>
<dbReference type="EMBL" id="CAJNOK010001273">
    <property type="protein sequence ID" value="CAF0802859.1"/>
    <property type="molecule type" value="Genomic_DNA"/>
</dbReference>
<dbReference type="InterPro" id="IPR013320">
    <property type="entry name" value="ConA-like_dom_sf"/>
</dbReference>
<dbReference type="PANTHER" id="PTHR24099">
    <property type="entry name" value="E3 UBIQUITIN-PROTEIN LIGASE TRIM36-RELATED"/>
    <property type="match status" value="1"/>
</dbReference>
<protein>
    <recommendedName>
        <fullName evidence="1">B30.2/SPRY domain-containing protein</fullName>
    </recommendedName>
</protein>
<dbReference type="InterPro" id="IPR050617">
    <property type="entry name" value="E3_ligase_FN3/SPRY"/>
</dbReference>
<dbReference type="InterPro" id="IPR001870">
    <property type="entry name" value="B30.2/SPRY"/>
</dbReference>
<dbReference type="Pfam" id="PF00622">
    <property type="entry name" value="SPRY"/>
    <property type="match status" value="1"/>
</dbReference>
<dbReference type="EMBL" id="CAJOBA010001273">
    <property type="protein sequence ID" value="CAF3586291.1"/>
    <property type="molecule type" value="Genomic_DNA"/>
</dbReference>
<evidence type="ECO:0000259" key="1">
    <source>
        <dbReference type="PROSITE" id="PS50188"/>
    </source>
</evidence>
<dbReference type="Gene3D" id="2.60.120.920">
    <property type="match status" value="1"/>
</dbReference>
<dbReference type="AlphaFoldDB" id="A0A8S2H6X4"/>
<dbReference type="InterPro" id="IPR003877">
    <property type="entry name" value="SPRY_dom"/>
</dbReference>
<name>A0A8S2H6X4_9BILA</name>
<dbReference type="SMART" id="SM00449">
    <property type="entry name" value="SPRY"/>
    <property type="match status" value="1"/>
</dbReference>
<dbReference type="InterPro" id="IPR043136">
    <property type="entry name" value="B30.2/SPRY_sf"/>
</dbReference>
<dbReference type="PANTHER" id="PTHR24099:SF15">
    <property type="entry name" value="E3 UBIQUITIN-PROTEIN LIGASE TRIM9"/>
    <property type="match status" value="1"/>
</dbReference>
<evidence type="ECO:0000313" key="4">
    <source>
        <dbReference type="Proteomes" id="UP000682733"/>
    </source>
</evidence>
<dbReference type="Proteomes" id="UP000682733">
    <property type="component" value="Unassembled WGS sequence"/>
</dbReference>
<dbReference type="CDD" id="cd12889">
    <property type="entry name" value="SPRY_PRY_TRIM67_9"/>
    <property type="match status" value="1"/>
</dbReference>
<feature type="non-terminal residue" evidence="3">
    <location>
        <position position="213"/>
    </location>
</feature>
<gene>
    <name evidence="2" type="ORF">OVA965_LOCUS4738</name>
    <name evidence="3" type="ORF">TMI583_LOCUS4736</name>
</gene>
<organism evidence="3 4">
    <name type="scientific">Didymodactylos carnosus</name>
    <dbReference type="NCBI Taxonomy" id="1234261"/>
    <lineage>
        <taxon>Eukaryota</taxon>
        <taxon>Metazoa</taxon>
        <taxon>Spiralia</taxon>
        <taxon>Gnathifera</taxon>
        <taxon>Rotifera</taxon>
        <taxon>Eurotatoria</taxon>
        <taxon>Bdelloidea</taxon>
        <taxon>Philodinida</taxon>
        <taxon>Philodinidae</taxon>
        <taxon>Didymodactylos</taxon>
    </lineage>
</organism>
<comment type="caution">
    <text evidence="3">The sequence shown here is derived from an EMBL/GenBank/DDBJ whole genome shotgun (WGS) entry which is preliminary data.</text>
</comment>
<evidence type="ECO:0000313" key="3">
    <source>
        <dbReference type="EMBL" id="CAF3586291.1"/>
    </source>
</evidence>
<dbReference type="PROSITE" id="PS50188">
    <property type="entry name" value="B302_SPRY"/>
    <property type="match status" value="1"/>
</dbReference>
<dbReference type="SUPFAM" id="SSF49899">
    <property type="entry name" value="Concanavalin A-like lectins/glucanases"/>
    <property type="match status" value="1"/>
</dbReference>
<dbReference type="Proteomes" id="UP000677228">
    <property type="component" value="Unassembled WGS sequence"/>
</dbReference>
<proteinExistence type="predicted"/>
<evidence type="ECO:0000313" key="2">
    <source>
        <dbReference type="EMBL" id="CAF0802859.1"/>
    </source>
</evidence>
<feature type="domain" description="B30.2/SPRY" evidence="1">
    <location>
        <begin position="27"/>
        <end position="211"/>
    </location>
</feature>
<dbReference type="FunFam" id="2.60.120.920:FF:000009">
    <property type="entry name" value="E3 ubiquitin-protein ligase TRIM9 isoform X1"/>
    <property type="match status" value="1"/>
</dbReference>
<sequence>PLSPRFNIEQCTCDDSGSGTLAWYTRDRSTIQSFILELDDGTLSIYWFTFNPRIAHPDITFLSVNSDAVTCQSYEDRVVLGNVGFRKGVHYWELTINRYDDKPDPAFGVARFDVSKDYMLGKDSKSWCMYIDSERSWFMHNGQHTNRQVGGIGVGSVIGLLLDLNNGTLSFYVNDEPQGPVAFTNLHGIFYPAISLNKNVHVTLQSGLDPPID</sequence>